<dbReference type="GO" id="GO:0008652">
    <property type="term" value="P:amino acid biosynthetic process"/>
    <property type="evidence" value="ECO:0007669"/>
    <property type="project" value="UniProtKB-KW"/>
</dbReference>
<evidence type="ECO:0000256" key="2">
    <source>
        <dbReference type="ARBA" id="ARBA00022679"/>
    </source>
</evidence>
<feature type="binding site" evidence="7">
    <location>
        <position position="30"/>
    </location>
    <ligand>
        <name>Mg(2+)</name>
        <dbReference type="ChEBI" id="CHEBI:18420"/>
    </ligand>
</feature>
<accession>C6LAW2</accession>
<dbReference type="GO" id="GO:0009423">
    <property type="term" value="P:chorismate biosynthetic process"/>
    <property type="evidence" value="ECO:0007669"/>
    <property type="project" value="UniProtKB-UniRule"/>
</dbReference>
<keyword evidence="7" id="KW-0479">Metal-binding</keyword>
<dbReference type="EC" id="2.7.1.71" evidence="7"/>
<dbReference type="eggNOG" id="COG0703">
    <property type="taxonomic scope" value="Bacteria"/>
</dbReference>
<keyword evidence="2 7" id="KW-0808">Transferase</keyword>
<evidence type="ECO:0000256" key="3">
    <source>
        <dbReference type="ARBA" id="ARBA00022741"/>
    </source>
</evidence>
<dbReference type="EMBL" id="ACCL02000003">
    <property type="protein sequence ID" value="EET62093.1"/>
    <property type="molecule type" value="Genomic_DNA"/>
</dbReference>
<keyword evidence="5 7" id="KW-0067">ATP-binding</keyword>
<dbReference type="UniPathway" id="UPA00053">
    <property type="reaction ID" value="UER00088"/>
</dbReference>
<protein>
    <recommendedName>
        <fullName evidence="7">Shikimate kinase</fullName>
        <shortName evidence="7">SK</shortName>
        <ecNumber evidence="7">2.7.1.71</ecNumber>
    </recommendedName>
</protein>
<feature type="binding site" evidence="7">
    <location>
        <begin position="26"/>
        <end position="31"/>
    </location>
    <ligand>
        <name>ATP</name>
        <dbReference type="ChEBI" id="CHEBI:30616"/>
    </ligand>
</feature>
<feature type="binding site" evidence="7">
    <location>
        <position position="48"/>
    </location>
    <ligand>
        <name>substrate</name>
    </ligand>
</feature>
<dbReference type="GO" id="GO:0005829">
    <property type="term" value="C:cytosol"/>
    <property type="evidence" value="ECO:0007669"/>
    <property type="project" value="TreeGrafter"/>
</dbReference>
<dbReference type="PANTHER" id="PTHR21087">
    <property type="entry name" value="SHIKIMATE KINASE"/>
    <property type="match status" value="1"/>
</dbReference>
<comment type="subunit">
    <text evidence="7">Monomer.</text>
</comment>
<dbReference type="Gene3D" id="3.40.50.300">
    <property type="entry name" value="P-loop containing nucleotide triphosphate hydrolases"/>
    <property type="match status" value="1"/>
</dbReference>
<keyword evidence="4 7" id="KW-0418">Kinase</keyword>
<organism evidence="8 9">
    <name type="scientific">Marvinbryantia formatexigens DSM 14469</name>
    <dbReference type="NCBI Taxonomy" id="478749"/>
    <lineage>
        <taxon>Bacteria</taxon>
        <taxon>Bacillati</taxon>
        <taxon>Bacillota</taxon>
        <taxon>Clostridia</taxon>
        <taxon>Lachnospirales</taxon>
        <taxon>Lachnospiraceae</taxon>
        <taxon>Marvinbryantia</taxon>
    </lineage>
</organism>
<evidence type="ECO:0000256" key="1">
    <source>
        <dbReference type="ARBA" id="ARBA00022605"/>
    </source>
</evidence>
<keyword evidence="7" id="KW-0963">Cytoplasm</keyword>
<dbReference type="PRINTS" id="PR01100">
    <property type="entry name" value="SHIKIMTKNASE"/>
</dbReference>
<dbReference type="PANTHER" id="PTHR21087:SF16">
    <property type="entry name" value="SHIKIMATE KINASE 1, CHLOROPLASTIC"/>
    <property type="match status" value="1"/>
</dbReference>
<name>C6LAW2_9FIRM</name>
<comment type="caution">
    <text evidence="8">The sequence shown here is derived from an EMBL/GenBank/DDBJ whole genome shotgun (WGS) entry which is preliminary data.</text>
</comment>
<dbReference type="GO" id="GO:0009073">
    <property type="term" value="P:aromatic amino acid family biosynthetic process"/>
    <property type="evidence" value="ECO:0007669"/>
    <property type="project" value="UniProtKB-KW"/>
</dbReference>
<dbReference type="SUPFAM" id="SSF52540">
    <property type="entry name" value="P-loop containing nucleoside triphosphate hydrolases"/>
    <property type="match status" value="1"/>
</dbReference>
<dbReference type="GO" id="GO:0004765">
    <property type="term" value="F:shikimate kinase activity"/>
    <property type="evidence" value="ECO:0007669"/>
    <property type="project" value="UniProtKB-UniRule"/>
</dbReference>
<feature type="binding site" evidence="7">
    <location>
        <position position="93"/>
    </location>
    <ligand>
        <name>substrate</name>
    </ligand>
</feature>
<comment type="subcellular location">
    <subcellularLocation>
        <location evidence="7">Cytoplasm</location>
    </subcellularLocation>
</comment>
<comment type="function">
    <text evidence="7">Catalyzes the specific phosphorylation of the 3-hydroxyl group of shikimic acid using ATP as a cosubstrate.</text>
</comment>
<keyword evidence="1 7" id="KW-0028">Amino-acid biosynthesis</keyword>
<comment type="cofactor">
    <cofactor evidence="7">
        <name>Mg(2+)</name>
        <dbReference type="ChEBI" id="CHEBI:18420"/>
    </cofactor>
    <text evidence="7">Binds 1 Mg(2+) ion per subunit.</text>
</comment>
<reference evidence="8" key="1">
    <citation type="submission" date="2009-07" db="EMBL/GenBank/DDBJ databases">
        <authorList>
            <person name="Weinstock G."/>
            <person name="Sodergren E."/>
            <person name="Clifton S."/>
            <person name="Fulton L."/>
            <person name="Fulton B."/>
            <person name="Courtney L."/>
            <person name="Fronick C."/>
            <person name="Harrison M."/>
            <person name="Strong C."/>
            <person name="Farmer C."/>
            <person name="Delahaunty K."/>
            <person name="Markovic C."/>
            <person name="Hall O."/>
            <person name="Minx P."/>
            <person name="Tomlinson C."/>
            <person name="Mitreva M."/>
            <person name="Nelson J."/>
            <person name="Hou S."/>
            <person name="Wollam A."/>
            <person name="Pepin K.H."/>
            <person name="Johnson M."/>
            <person name="Bhonagiri V."/>
            <person name="Nash W.E."/>
            <person name="Warren W."/>
            <person name="Chinwalla A."/>
            <person name="Mardis E.R."/>
            <person name="Wilson R.K."/>
        </authorList>
    </citation>
    <scope>NUCLEOTIDE SEQUENCE [LARGE SCALE GENOMIC DNA]</scope>
    <source>
        <strain evidence="8">DSM 14469</strain>
    </source>
</reference>
<comment type="catalytic activity">
    <reaction evidence="7">
        <text>shikimate + ATP = 3-phosphoshikimate + ADP + H(+)</text>
        <dbReference type="Rhea" id="RHEA:13121"/>
        <dbReference type="ChEBI" id="CHEBI:15378"/>
        <dbReference type="ChEBI" id="CHEBI:30616"/>
        <dbReference type="ChEBI" id="CHEBI:36208"/>
        <dbReference type="ChEBI" id="CHEBI:145989"/>
        <dbReference type="ChEBI" id="CHEBI:456216"/>
        <dbReference type="EC" id="2.7.1.71"/>
    </reaction>
</comment>
<dbReference type="STRING" id="168384.SAMN05660368_01246"/>
<dbReference type="GO" id="GO:0000287">
    <property type="term" value="F:magnesium ion binding"/>
    <property type="evidence" value="ECO:0007669"/>
    <property type="project" value="UniProtKB-UniRule"/>
</dbReference>
<comment type="similarity">
    <text evidence="7">Belongs to the shikimate kinase family.</text>
</comment>
<dbReference type="InterPro" id="IPR031322">
    <property type="entry name" value="Shikimate/glucono_kinase"/>
</dbReference>
<evidence type="ECO:0000256" key="7">
    <source>
        <dbReference type="HAMAP-Rule" id="MF_00109"/>
    </source>
</evidence>
<gene>
    <name evidence="7 8" type="primary">aroK</name>
    <name evidence="8" type="ORF">BRYFOR_05756</name>
</gene>
<keyword evidence="6 7" id="KW-0057">Aromatic amino acid biosynthesis</keyword>
<keyword evidence="7" id="KW-0460">Magnesium</keyword>
<dbReference type="GO" id="GO:0005524">
    <property type="term" value="F:ATP binding"/>
    <property type="evidence" value="ECO:0007669"/>
    <property type="project" value="UniProtKB-UniRule"/>
</dbReference>
<dbReference type="CDD" id="cd00464">
    <property type="entry name" value="SK"/>
    <property type="match status" value="1"/>
</dbReference>
<comment type="caution">
    <text evidence="7">Lacks conserved residue(s) required for the propagation of feature annotation.</text>
</comment>
<feature type="binding site" evidence="7">
    <location>
        <position position="131"/>
    </location>
    <ligand>
        <name>ATP</name>
        <dbReference type="ChEBI" id="CHEBI:30616"/>
    </ligand>
</feature>
<dbReference type="AlphaFoldDB" id="C6LAW2"/>
<comment type="pathway">
    <text evidence="7">Metabolic intermediate biosynthesis; chorismate biosynthesis; chorismate from D-erythrose 4-phosphate and phosphoenolpyruvate: step 5/7.</text>
</comment>
<dbReference type="InterPro" id="IPR000623">
    <property type="entry name" value="Shikimate_kinase/TSH1"/>
</dbReference>
<evidence type="ECO:0000256" key="4">
    <source>
        <dbReference type="ARBA" id="ARBA00022777"/>
    </source>
</evidence>
<dbReference type="Pfam" id="PF01202">
    <property type="entry name" value="SKI"/>
    <property type="match status" value="1"/>
</dbReference>
<keyword evidence="3 7" id="KW-0547">Nucleotide-binding</keyword>
<dbReference type="InterPro" id="IPR027417">
    <property type="entry name" value="P-loop_NTPase"/>
</dbReference>
<keyword evidence="9" id="KW-1185">Reference proteome</keyword>
<proteinExistence type="inferred from homology"/>
<evidence type="ECO:0000256" key="5">
    <source>
        <dbReference type="ARBA" id="ARBA00022840"/>
    </source>
</evidence>
<dbReference type="HAMAP" id="MF_00109">
    <property type="entry name" value="Shikimate_kinase"/>
    <property type="match status" value="1"/>
</dbReference>
<dbReference type="Proteomes" id="UP000005561">
    <property type="component" value="Unassembled WGS sequence"/>
</dbReference>
<evidence type="ECO:0000256" key="6">
    <source>
        <dbReference type="ARBA" id="ARBA00023141"/>
    </source>
</evidence>
<feature type="binding site" evidence="7">
    <location>
        <position position="148"/>
    </location>
    <ligand>
        <name>substrate</name>
    </ligand>
</feature>
<evidence type="ECO:0000313" key="8">
    <source>
        <dbReference type="EMBL" id="EET62093.1"/>
    </source>
</evidence>
<evidence type="ECO:0000313" key="9">
    <source>
        <dbReference type="Proteomes" id="UP000005561"/>
    </source>
</evidence>
<sequence length="189" mass="21017">MLLNHKYIAEDKEADMENITLIGMPGAGKSTVGIVLAKVLGYDFIDSDLLIQKEEGKLLWQIMRDEGIAGFNQIEERVNSQINVTHSVIATGGSVIYGPKAMEHLRSISTVVYLKVNYRTLRRRLGDLNKRGVVLKPGQSLSDLYQERTPLYEQYAHRIVSVGGKNVQQSVEEIINALSDSSAVDTRGQ</sequence>